<protein>
    <submittedName>
        <fullName evidence="1">Uncharacterized protein</fullName>
    </submittedName>
</protein>
<organism evidence="1 2">
    <name type="scientific">Rotaria sordida</name>
    <dbReference type="NCBI Taxonomy" id="392033"/>
    <lineage>
        <taxon>Eukaryota</taxon>
        <taxon>Metazoa</taxon>
        <taxon>Spiralia</taxon>
        <taxon>Gnathifera</taxon>
        <taxon>Rotifera</taxon>
        <taxon>Eurotatoria</taxon>
        <taxon>Bdelloidea</taxon>
        <taxon>Philodinida</taxon>
        <taxon>Philodinidae</taxon>
        <taxon>Rotaria</taxon>
    </lineage>
</organism>
<proteinExistence type="predicted"/>
<sequence length="37" mass="4245">MSERLSLFKSPMAMEIDEEDPVEYIFGLAKVPLPYPT</sequence>
<evidence type="ECO:0000313" key="2">
    <source>
        <dbReference type="Proteomes" id="UP000663823"/>
    </source>
</evidence>
<reference evidence="1" key="1">
    <citation type="submission" date="2021-02" db="EMBL/GenBank/DDBJ databases">
        <authorList>
            <person name="Nowell W R."/>
        </authorList>
    </citation>
    <scope>NUCLEOTIDE SEQUENCE</scope>
</reference>
<gene>
    <name evidence="1" type="ORF">OTI717_LOCUS37478</name>
</gene>
<dbReference type="AlphaFoldDB" id="A0A820A219"/>
<evidence type="ECO:0000313" key="1">
    <source>
        <dbReference type="EMBL" id="CAF4176687.1"/>
    </source>
</evidence>
<accession>A0A820A219</accession>
<dbReference type="EMBL" id="CAJOAX010017861">
    <property type="protein sequence ID" value="CAF4176687.1"/>
    <property type="molecule type" value="Genomic_DNA"/>
</dbReference>
<feature type="non-terminal residue" evidence="1">
    <location>
        <position position="37"/>
    </location>
</feature>
<name>A0A820A219_9BILA</name>
<comment type="caution">
    <text evidence="1">The sequence shown here is derived from an EMBL/GenBank/DDBJ whole genome shotgun (WGS) entry which is preliminary data.</text>
</comment>
<dbReference type="Proteomes" id="UP000663823">
    <property type="component" value="Unassembled WGS sequence"/>
</dbReference>